<dbReference type="InterPro" id="IPR015424">
    <property type="entry name" value="PyrdxlP-dep_Trfase"/>
</dbReference>
<name>A0ABS5IG28_9PROT</name>
<sequence>MFNAQLDQLTDYPFQRLTDLLGGPATSDSLVMSIGEPQHPPPSLVARVIGEQAGLWGKYPPAAGSPDFRRAVADWLTRRFVLPDGMIDAERAVLPVAGTREALYLIAQTVITPAAFGPCQGQPLVLLPNPFYQVYVGAAVMAGAEPYFVAGASGAAAQPDYTTLPDSVLARVKLAYLCSPANPQGSVADLDLLKRTIELARRWNFVLAVDECYSEIWDQVEPAGALTACAQLGGSLDNVMVFHSLSKRSSVPGLRSGFVAGDVNLMAAFGRLRSYGGAATPLPLLAAAAALWRDETHVRENRDLYRAKLDMAERIFAGRFGFTRPPGGFFLWLDVGDGEKAAVEVWNKAKIRVLPGKYLSRGDVGDRFIRVALVHDLTTTEKALTHLAQTL</sequence>
<dbReference type="Proteomes" id="UP000680714">
    <property type="component" value="Unassembled WGS sequence"/>
</dbReference>
<dbReference type="PANTHER" id="PTHR42832">
    <property type="entry name" value="AMINO ACID AMINOTRANSFERASE"/>
    <property type="match status" value="1"/>
</dbReference>
<dbReference type="InterPro" id="IPR050881">
    <property type="entry name" value="LL-DAP_aminotransferase"/>
</dbReference>
<evidence type="ECO:0000256" key="3">
    <source>
        <dbReference type="ARBA" id="ARBA00022679"/>
    </source>
</evidence>
<evidence type="ECO:0000313" key="6">
    <source>
        <dbReference type="Proteomes" id="UP000680714"/>
    </source>
</evidence>
<dbReference type="InterPro" id="IPR015422">
    <property type="entry name" value="PyrdxlP-dep_Trfase_small"/>
</dbReference>
<dbReference type="CDD" id="cd00609">
    <property type="entry name" value="AAT_like"/>
    <property type="match status" value="1"/>
</dbReference>
<reference evidence="5 6" key="1">
    <citation type="submission" date="2021-04" db="EMBL/GenBank/DDBJ databases">
        <title>Magnetospirillum sulfuroxidans sp. nov., a facultative chemolithoautotrophic sulfur-oxidizing alphaproteobacterium isolated from freshwater sediment and proposals for Paramagetospirillum gen. nov., and Magnetospirillaceae fam. nov.</title>
        <authorList>
            <person name="Koziaeva V."/>
            <person name="Geelhoed J.S."/>
            <person name="Sorokin D.Y."/>
            <person name="Grouzdev D.S."/>
        </authorList>
    </citation>
    <scope>NUCLEOTIDE SEQUENCE [LARGE SCALE GENOMIC DNA]</scope>
    <source>
        <strain evidence="5 6">J10</strain>
    </source>
</reference>
<gene>
    <name evidence="5" type="ORF">KEC16_13215</name>
</gene>
<keyword evidence="3" id="KW-0808">Transferase</keyword>
<comment type="caution">
    <text evidence="5">The sequence shown here is derived from an EMBL/GenBank/DDBJ whole genome shotgun (WGS) entry which is preliminary data.</text>
</comment>
<dbReference type="GO" id="GO:0008483">
    <property type="term" value="F:transaminase activity"/>
    <property type="evidence" value="ECO:0007669"/>
    <property type="project" value="UniProtKB-KW"/>
</dbReference>
<evidence type="ECO:0000259" key="4">
    <source>
        <dbReference type="Pfam" id="PF00155"/>
    </source>
</evidence>
<organism evidence="5 6">
    <name type="scientific">Magnetospirillum sulfuroxidans</name>
    <dbReference type="NCBI Taxonomy" id="611300"/>
    <lineage>
        <taxon>Bacteria</taxon>
        <taxon>Pseudomonadati</taxon>
        <taxon>Pseudomonadota</taxon>
        <taxon>Alphaproteobacteria</taxon>
        <taxon>Rhodospirillales</taxon>
        <taxon>Rhodospirillaceae</taxon>
        <taxon>Magnetospirillum</taxon>
    </lineage>
</organism>
<dbReference type="InterPro" id="IPR015421">
    <property type="entry name" value="PyrdxlP-dep_Trfase_major"/>
</dbReference>
<accession>A0ABS5IG28</accession>
<keyword evidence="2 5" id="KW-0032">Aminotransferase</keyword>
<dbReference type="Gene3D" id="3.40.640.10">
    <property type="entry name" value="Type I PLP-dependent aspartate aminotransferase-like (Major domain)"/>
    <property type="match status" value="1"/>
</dbReference>
<dbReference type="InterPro" id="IPR004839">
    <property type="entry name" value="Aminotransferase_I/II_large"/>
</dbReference>
<evidence type="ECO:0000256" key="1">
    <source>
        <dbReference type="ARBA" id="ARBA00001933"/>
    </source>
</evidence>
<dbReference type="SUPFAM" id="SSF53383">
    <property type="entry name" value="PLP-dependent transferases"/>
    <property type="match status" value="1"/>
</dbReference>
<comment type="cofactor">
    <cofactor evidence="1">
        <name>pyridoxal 5'-phosphate</name>
        <dbReference type="ChEBI" id="CHEBI:597326"/>
    </cofactor>
</comment>
<dbReference type="RefSeq" id="WP_211549667.1">
    <property type="nucleotide sequence ID" value="NZ_JAGTUF010000012.1"/>
</dbReference>
<protein>
    <submittedName>
        <fullName evidence="5">Aminotransferase class I/II-fold pyridoxal phosphate-dependent enzyme</fullName>
    </submittedName>
</protein>
<dbReference type="Gene3D" id="3.90.1150.10">
    <property type="entry name" value="Aspartate Aminotransferase, domain 1"/>
    <property type="match status" value="1"/>
</dbReference>
<dbReference type="EMBL" id="JAGTUF010000012">
    <property type="protein sequence ID" value="MBR9972678.1"/>
    <property type="molecule type" value="Genomic_DNA"/>
</dbReference>
<keyword evidence="6" id="KW-1185">Reference proteome</keyword>
<proteinExistence type="predicted"/>
<evidence type="ECO:0000313" key="5">
    <source>
        <dbReference type="EMBL" id="MBR9972678.1"/>
    </source>
</evidence>
<feature type="domain" description="Aminotransferase class I/classII large" evidence="4">
    <location>
        <begin position="30"/>
        <end position="387"/>
    </location>
</feature>
<dbReference type="PANTHER" id="PTHR42832:SF3">
    <property type="entry name" value="L-GLUTAMINE--4-(METHYLSULFANYL)-2-OXOBUTANOATE AMINOTRANSFERASE"/>
    <property type="match status" value="1"/>
</dbReference>
<dbReference type="Pfam" id="PF00155">
    <property type="entry name" value="Aminotran_1_2"/>
    <property type="match status" value="1"/>
</dbReference>
<evidence type="ECO:0000256" key="2">
    <source>
        <dbReference type="ARBA" id="ARBA00022576"/>
    </source>
</evidence>